<feature type="region of interest" description="Disordered" evidence="1">
    <location>
        <begin position="98"/>
        <end position="143"/>
    </location>
</feature>
<proteinExistence type="predicted"/>
<comment type="caution">
    <text evidence="2">The sequence shown here is derived from an EMBL/GenBank/DDBJ whole genome shotgun (WGS) entry which is preliminary data.</text>
</comment>
<dbReference type="AlphaFoldDB" id="A0A916VLU5"/>
<evidence type="ECO:0000313" key="3">
    <source>
        <dbReference type="Proteomes" id="UP000628017"/>
    </source>
</evidence>
<reference evidence="2" key="2">
    <citation type="submission" date="2020-09" db="EMBL/GenBank/DDBJ databases">
        <authorList>
            <person name="Sun Q."/>
            <person name="Zhou Y."/>
        </authorList>
    </citation>
    <scope>NUCLEOTIDE SEQUENCE</scope>
    <source>
        <strain evidence="2">CGMCC 1.15880</strain>
    </source>
</reference>
<keyword evidence="3" id="KW-1185">Reference proteome</keyword>
<dbReference type="EMBL" id="BMKA01000001">
    <property type="protein sequence ID" value="GGA06801.1"/>
    <property type="molecule type" value="Genomic_DNA"/>
</dbReference>
<gene>
    <name evidence="2" type="ORF">GCM10011498_03220</name>
</gene>
<evidence type="ECO:0000313" key="2">
    <source>
        <dbReference type="EMBL" id="GGA06801.1"/>
    </source>
</evidence>
<dbReference type="RefSeq" id="WP_188670276.1">
    <property type="nucleotide sequence ID" value="NZ_BMKA01000001.1"/>
</dbReference>
<reference evidence="2" key="1">
    <citation type="journal article" date="2014" name="Int. J. Syst. Evol. Microbiol.">
        <title>Complete genome sequence of Corynebacterium casei LMG S-19264T (=DSM 44701T), isolated from a smear-ripened cheese.</title>
        <authorList>
            <consortium name="US DOE Joint Genome Institute (JGI-PGF)"/>
            <person name="Walter F."/>
            <person name="Albersmeier A."/>
            <person name="Kalinowski J."/>
            <person name="Ruckert C."/>
        </authorList>
    </citation>
    <scope>NUCLEOTIDE SEQUENCE</scope>
    <source>
        <strain evidence="2">CGMCC 1.15880</strain>
    </source>
</reference>
<feature type="compositionally biased region" description="Pro residues" evidence="1">
    <location>
        <begin position="108"/>
        <end position="133"/>
    </location>
</feature>
<organism evidence="2 3">
    <name type="scientific">Neptunicoccus cionae</name>
    <dbReference type="NCBI Taxonomy" id="2035344"/>
    <lineage>
        <taxon>Bacteria</taxon>
        <taxon>Pseudomonadati</taxon>
        <taxon>Pseudomonadota</taxon>
        <taxon>Alphaproteobacteria</taxon>
        <taxon>Rhodobacterales</taxon>
        <taxon>Paracoccaceae</taxon>
        <taxon>Neptunicoccus</taxon>
    </lineage>
</organism>
<sequence length="555" mass="57818">MDTFDRVLIIAKNNRGTGYPFCAGIDGKNIVIGGSIQAGKAPKSLKSEMPADKHIAWGHIVWSDDGEVRFQCEKLEPRFKPRDVKELSPLLKVAPTIVKGGADDDAPPRPSGPAPLPPGVAPPRPTGKAPEPPNAAANPDGKKDEKLVLLWQKSLRAALEEEDVDPTFLAQTKGLMAPYQVAFPAHMIKAFKEAGKQAFLQQVMDNLNARLKADAIKIKKVLESDAAPAKKIAAFEKVKSGLDAHIETVVDKTWIRYVSSFDVPGKTAQRFNKAKAVVIPAIGFAASVASAATAASGVAAVIAIPAVLAAMRSASAGIKGYQVYLGSLGKASERVKNSTEALQRTVGAAKDEITGSEAGKAGAKAILNALAGAGWSATIKSVKDDIRALSDRIGQSEAVRDKALAPVLKSIELLTDAEQELKDGIAAAKQNGDGGRAGVLSGMMKQIQIEGPKLSEELDAIIENHKKIAPYRTKVDGAADIVVSMQKALGPDLQNLELLEKGATAAVSAGLGAYNGVGGAISSLGEAPGVVITTLGGLVDVLGTAEDVIAVVQDG</sequence>
<accession>A0A916VLU5</accession>
<dbReference type="Proteomes" id="UP000628017">
    <property type="component" value="Unassembled WGS sequence"/>
</dbReference>
<protein>
    <submittedName>
        <fullName evidence="2">Uncharacterized protein</fullName>
    </submittedName>
</protein>
<evidence type="ECO:0000256" key="1">
    <source>
        <dbReference type="SAM" id="MobiDB-lite"/>
    </source>
</evidence>
<name>A0A916VLU5_9RHOB</name>